<feature type="transmembrane region" description="Helical" evidence="1">
    <location>
        <begin position="119"/>
        <end position="138"/>
    </location>
</feature>
<evidence type="ECO:0000313" key="4">
    <source>
        <dbReference type="Proteomes" id="UP001501468"/>
    </source>
</evidence>
<keyword evidence="1" id="KW-1133">Transmembrane helix</keyword>
<organism evidence="3 4">
    <name type="scientific">Terrabacter ginsenosidimutans</name>
    <dbReference type="NCBI Taxonomy" id="490575"/>
    <lineage>
        <taxon>Bacteria</taxon>
        <taxon>Bacillati</taxon>
        <taxon>Actinomycetota</taxon>
        <taxon>Actinomycetes</taxon>
        <taxon>Micrococcales</taxon>
        <taxon>Intrasporangiaceae</taxon>
        <taxon>Terrabacter</taxon>
    </lineage>
</organism>
<keyword evidence="4" id="KW-1185">Reference proteome</keyword>
<dbReference type="EMBL" id="BAABDC010000010">
    <property type="protein sequence ID" value="GAA3719673.1"/>
    <property type="molecule type" value="Genomic_DNA"/>
</dbReference>
<feature type="transmembrane region" description="Helical" evidence="1">
    <location>
        <begin position="73"/>
        <end position="91"/>
    </location>
</feature>
<keyword evidence="1" id="KW-0472">Membrane</keyword>
<accession>A0ABP7EIM6</accession>
<protein>
    <recommendedName>
        <fullName evidence="2">Phosphatidic acid phosphatase type 2/haloperoxidase domain-containing protein</fullName>
    </recommendedName>
</protein>
<dbReference type="InterPro" id="IPR036938">
    <property type="entry name" value="PAP2/HPO_sf"/>
</dbReference>
<evidence type="ECO:0000313" key="3">
    <source>
        <dbReference type="EMBL" id="GAA3719673.1"/>
    </source>
</evidence>
<comment type="caution">
    <text evidence="3">The sequence shown here is derived from an EMBL/GenBank/DDBJ whole genome shotgun (WGS) entry which is preliminary data.</text>
</comment>
<dbReference type="Pfam" id="PF01569">
    <property type="entry name" value="PAP2"/>
    <property type="match status" value="1"/>
</dbReference>
<name>A0ABP7EIM6_9MICO</name>
<dbReference type="PANTHER" id="PTHR14969:SF13">
    <property type="entry name" value="AT30094P"/>
    <property type="match status" value="1"/>
</dbReference>
<dbReference type="Proteomes" id="UP001501468">
    <property type="component" value="Unassembled WGS sequence"/>
</dbReference>
<gene>
    <name evidence="3" type="ORF">GCM10022399_40120</name>
</gene>
<dbReference type="SMART" id="SM00014">
    <property type="entry name" value="acidPPc"/>
    <property type="match status" value="1"/>
</dbReference>
<evidence type="ECO:0000256" key="1">
    <source>
        <dbReference type="SAM" id="Phobius"/>
    </source>
</evidence>
<proteinExistence type="predicted"/>
<dbReference type="Gene3D" id="1.20.144.10">
    <property type="entry name" value="Phosphatidic acid phosphatase type 2/haloperoxidase"/>
    <property type="match status" value="2"/>
</dbReference>
<keyword evidence="1" id="KW-0812">Transmembrane</keyword>
<dbReference type="SUPFAM" id="SSF48317">
    <property type="entry name" value="Acid phosphatase/Vanadium-dependent haloperoxidase"/>
    <property type="match status" value="1"/>
</dbReference>
<dbReference type="InterPro" id="IPR000326">
    <property type="entry name" value="PAP2/HPO"/>
</dbReference>
<feature type="domain" description="Phosphatidic acid phosphatase type 2/haloperoxidase" evidence="2">
    <location>
        <begin position="74"/>
        <end position="187"/>
    </location>
</feature>
<evidence type="ECO:0000259" key="2">
    <source>
        <dbReference type="SMART" id="SM00014"/>
    </source>
</evidence>
<feature type="transmembrane region" description="Helical" evidence="1">
    <location>
        <begin position="43"/>
        <end position="66"/>
    </location>
</feature>
<sequence>MTCLALCVVAAHHPQLLDQWDHVLALGPDWWRRSASWLEHPLVWVSSAFGTVASAIATVVVAGLLLYWKQGRAAAYVVLTIAGTSLVTAGLKQYVGLARPVVVNPILQYTSSAMPSGHASNIAAAVTVTGVLSALFLRRRARRRLVLVVGVIVVVVVGLDRLMLGVHTPTEVVAGYTLGAGLGLLAAYVVNPVARVCVERVHEAGDRAEPANPGEPPEAQA</sequence>
<dbReference type="PANTHER" id="PTHR14969">
    <property type="entry name" value="SPHINGOSINE-1-PHOSPHATE PHOSPHOHYDROLASE"/>
    <property type="match status" value="1"/>
</dbReference>
<feature type="transmembrane region" description="Helical" evidence="1">
    <location>
        <begin position="145"/>
        <end position="166"/>
    </location>
</feature>
<feature type="transmembrane region" description="Helical" evidence="1">
    <location>
        <begin position="172"/>
        <end position="190"/>
    </location>
</feature>
<reference evidence="4" key="1">
    <citation type="journal article" date="2019" name="Int. J. Syst. Evol. Microbiol.">
        <title>The Global Catalogue of Microorganisms (GCM) 10K type strain sequencing project: providing services to taxonomists for standard genome sequencing and annotation.</title>
        <authorList>
            <consortium name="The Broad Institute Genomics Platform"/>
            <consortium name="The Broad Institute Genome Sequencing Center for Infectious Disease"/>
            <person name="Wu L."/>
            <person name="Ma J."/>
        </authorList>
    </citation>
    <scope>NUCLEOTIDE SEQUENCE [LARGE SCALE GENOMIC DNA]</scope>
    <source>
        <strain evidence="4">JCM 17125</strain>
    </source>
</reference>